<keyword evidence="3" id="KW-1185">Reference proteome</keyword>
<accession>A0A842HB70</accession>
<evidence type="ECO:0000313" key="2">
    <source>
        <dbReference type="EMBL" id="MBC2592681.1"/>
    </source>
</evidence>
<reference evidence="2 3" key="1">
    <citation type="submission" date="2020-07" db="EMBL/GenBank/DDBJ databases">
        <authorList>
            <person name="Feng X."/>
        </authorList>
    </citation>
    <scope>NUCLEOTIDE SEQUENCE [LARGE SCALE GENOMIC DNA]</scope>
    <source>
        <strain evidence="2 3">JCM31066</strain>
    </source>
</reference>
<dbReference type="Proteomes" id="UP000546464">
    <property type="component" value="Unassembled WGS sequence"/>
</dbReference>
<comment type="caution">
    <text evidence="2">The sequence shown here is derived from an EMBL/GenBank/DDBJ whole genome shotgun (WGS) entry which is preliminary data.</text>
</comment>
<evidence type="ECO:0000313" key="3">
    <source>
        <dbReference type="Proteomes" id="UP000546464"/>
    </source>
</evidence>
<sequence>MSTVQKAADGFSKVVTRVFFFFVVLFIVCAVGVKLDEKKTIAEGKAKAEARAKAIADAGPYGLPPKTEWGEVPAVRKWIDQHTYDARTTDWWGPHKVAYVKNGENILCWRVSVAYVARRENGEFYGMRRLFYLRQNKIIGTELAD</sequence>
<organism evidence="2 3">
    <name type="scientific">Ruficoccus amylovorans</name>
    <dbReference type="NCBI Taxonomy" id="1804625"/>
    <lineage>
        <taxon>Bacteria</taxon>
        <taxon>Pseudomonadati</taxon>
        <taxon>Verrucomicrobiota</taxon>
        <taxon>Opitutia</taxon>
        <taxon>Puniceicoccales</taxon>
        <taxon>Cerasicoccaceae</taxon>
        <taxon>Ruficoccus</taxon>
    </lineage>
</organism>
<name>A0A842HB70_9BACT</name>
<dbReference type="RefSeq" id="WP_185673720.1">
    <property type="nucleotide sequence ID" value="NZ_JACHVB010000004.1"/>
</dbReference>
<gene>
    <name evidence="2" type="ORF">H5P28_00245</name>
</gene>
<feature type="transmembrane region" description="Helical" evidence="1">
    <location>
        <begin position="14"/>
        <end position="33"/>
    </location>
</feature>
<keyword evidence="1" id="KW-0812">Transmembrane</keyword>
<dbReference type="EMBL" id="JACHVB010000004">
    <property type="protein sequence ID" value="MBC2592681.1"/>
    <property type="molecule type" value="Genomic_DNA"/>
</dbReference>
<evidence type="ECO:0000256" key="1">
    <source>
        <dbReference type="SAM" id="Phobius"/>
    </source>
</evidence>
<dbReference type="AlphaFoldDB" id="A0A842HB70"/>
<protein>
    <submittedName>
        <fullName evidence="2">Uncharacterized protein</fullName>
    </submittedName>
</protein>
<keyword evidence="1" id="KW-0472">Membrane</keyword>
<proteinExistence type="predicted"/>
<keyword evidence="1" id="KW-1133">Transmembrane helix</keyword>